<organism evidence="5 6">
    <name type="scientific">Ancylomarina salipaludis</name>
    <dbReference type="NCBI Taxonomy" id="2501299"/>
    <lineage>
        <taxon>Bacteria</taxon>
        <taxon>Pseudomonadati</taxon>
        <taxon>Bacteroidota</taxon>
        <taxon>Bacteroidia</taxon>
        <taxon>Marinilabiliales</taxon>
        <taxon>Marinifilaceae</taxon>
        <taxon>Ancylomarina</taxon>
    </lineage>
</organism>
<dbReference type="OrthoDB" id="2569619at2"/>
<accession>A0A4Q1JQD0</accession>
<dbReference type="GO" id="GO:0043565">
    <property type="term" value="F:sequence-specific DNA binding"/>
    <property type="evidence" value="ECO:0007669"/>
    <property type="project" value="InterPro"/>
</dbReference>
<dbReference type="InterPro" id="IPR009057">
    <property type="entry name" value="Homeodomain-like_sf"/>
</dbReference>
<dbReference type="PROSITE" id="PS00041">
    <property type="entry name" value="HTH_ARAC_FAMILY_1"/>
    <property type="match status" value="1"/>
</dbReference>
<reference evidence="5 6" key="1">
    <citation type="submission" date="2019-01" db="EMBL/GenBank/DDBJ databases">
        <title>Ancylomarina salipaludis sp. nov., isolated from a salt marsh.</title>
        <authorList>
            <person name="Yoon J.-H."/>
        </authorList>
    </citation>
    <scope>NUCLEOTIDE SEQUENCE [LARGE SCALE GENOMIC DNA]</scope>
    <source>
        <strain evidence="5 6">SHSM-M15</strain>
    </source>
</reference>
<evidence type="ECO:0000313" key="5">
    <source>
        <dbReference type="EMBL" id="RXQ97639.1"/>
    </source>
</evidence>
<proteinExistence type="predicted"/>
<dbReference type="Gene3D" id="2.60.120.10">
    <property type="entry name" value="Jelly Rolls"/>
    <property type="match status" value="1"/>
</dbReference>
<keyword evidence="2" id="KW-0238">DNA-binding</keyword>
<evidence type="ECO:0000256" key="2">
    <source>
        <dbReference type="ARBA" id="ARBA00023125"/>
    </source>
</evidence>
<keyword evidence="1" id="KW-0805">Transcription regulation</keyword>
<dbReference type="InterPro" id="IPR018062">
    <property type="entry name" value="HTH_AraC-typ_CS"/>
</dbReference>
<dbReference type="RefSeq" id="WP_129252332.1">
    <property type="nucleotide sequence ID" value="NZ_SAXA01000001.1"/>
</dbReference>
<dbReference type="GO" id="GO:0003700">
    <property type="term" value="F:DNA-binding transcription factor activity"/>
    <property type="evidence" value="ECO:0007669"/>
    <property type="project" value="InterPro"/>
</dbReference>
<comment type="caution">
    <text evidence="5">The sequence shown here is derived from an EMBL/GenBank/DDBJ whole genome shotgun (WGS) entry which is preliminary data.</text>
</comment>
<dbReference type="PROSITE" id="PS01124">
    <property type="entry name" value="HTH_ARAC_FAMILY_2"/>
    <property type="match status" value="1"/>
</dbReference>
<dbReference type="Pfam" id="PF12833">
    <property type="entry name" value="HTH_18"/>
    <property type="match status" value="1"/>
</dbReference>
<dbReference type="PANTHER" id="PTHR43280:SF27">
    <property type="entry name" value="TRANSCRIPTIONAL REGULATOR MTLR"/>
    <property type="match status" value="1"/>
</dbReference>
<dbReference type="InterPro" id="IPR018060">
    <property type="entry name" value="HTH_AraC"/>
</dbReference>
<evidence type="ECO:0000259" key="4">
    <source>
        <dbReference type="PROSITE" id="PS01124"/>
    </source>
</evidence>
<dbReference type="InterPro" id="IPR011051">
    <property type="entry name" value="RmlC_Cupin_sf"/>
</dbReference>
<evidence type="ECO:0000313" key="6">
    <source>
        <dbReference type="Proteomes" id="UP000289703"/>
    </source>
</evidence>
<dbReference type="SUPFAM" id="SSF46689">
    <property type="entry name" value="Homeodomain-like"/>
    <property type="match status" value="1"/>
</dbReference>
<dbReference type="InterPro" id="IPR014710">
    <property type="entry name" value="RmlC-like_jellyroll"/>
</dbReference>
<dbReference type="EMBL" id="SAXA01000001">
    <property type="protein sequence ID" value="RXQ97639.1"/>
    <property type="molecule type" value="Genomic_DNA"/>
</dbReference>
<dbReference type="SMART" id="SM00342">
    <property type="entry name" value="HTH_ARAC"/>
    <property type="match status" value="1"/>
</dbReference>
<name>A0A4Q1JQD0_9BACT</name>
<evidence type="ECO:0000256" key="1">
    <source>
        <dbReference type="ARBA" id="ARBA00023015"/>
    </source>
</evidence>
<dbReference type="PRINTS" id="PR00032">
    <property type="entry name" value="HTHARAC"/>
</dbReference>
<dbReference type="PANTHER" id="PTHR43280">
    <property type="entry name" value="ARAC-FAMILY TRANSCRIPTIONAL REGULATOR"/>
    <property type="match status" value="1"/>
</dbReference>
<keyword evidence="3" id="KW-0804">Transcription</keyword>
<dbReference type="CDD" id="cd06976">
    <property type="entry name" value="cupin_MtlR-like_N"/>
    <property type="match status" value="1"/>
</dbReference>
<dbReference type="Proteomes" id="UP000289703">
    <property type="component" value="Unassembled WGS sequence"/>
</dbReference>
<keyword evidence="6" id="KW-1185">Reference proteome</keyword>
<sequence length="296" mass="34314">MALFLEEIPLKTTYSFRSKIDILPHIVVPWHYHPEFELIYIEKSKGTLIVGDCIDKFTDEDMIFLGPNVPHVMTNEESYYQKDPNLKAKARVIHFKKEIFGNNLLGLPELDKINLFLEKSSRGFRVQGTTKTKIVSILNDLHEAKGAVRIILLLQILNLLSEDKNEIYLASEAFVESFKHSSNQKLYNVYEYVSKHFQETIDLESAAKVANLSKTAFCRFIKTKTNKTFSEFLNEMRINYAQKLLVDGKLTIAQIAYECGFNSPSYFNKQFKNYTGLTPQTARLQAKKNSMYRFYK</sequence>
<dbReference type="AlphaFoldDB" id="A0A4Q1JQD0"/>
<dbReference type="Gene3D" id="1.10.10.60">
    <property type="entry name" value="Homeodomain-like"/>
    <property type="match status" value="2"/>
</dbReference>
<protein>
    <submittedName>
        <fullName evidence="5">AraC family transcriptional regulator</fullName>
    </submittedName>
</protein>
<evidence type="ECO:0000256" key="3">
    <source>
        <dbReference type="ARBA" id="ARBA00023163"/>
    </source>
</evidence>
<dbReference type="InterPro" id="IPR020449">
    <property type="entry name" value="Tscrpt_reg_AraC-type_HTH"/>
</dbReference>
<dbReference type="SUPFAM" id="SSF51182">
    <property type="entry name" value="RmlC-like cupins"/>
    <property type="match status" value="1"/>
</dbReference>
<gene>
    <name evidence="5" type="ORF">EO244_01790</name>
</gene>
<feature type="domain" description="HTH araC/xylS-type" evidence="4">
    <location>
        <begin position="187"/>
        <end position="285"/>
    </location>
</feature>